<feature type="region of interest" description="Disordered" evidence="1">
    <location>
        <begin position="84"/>
        <end position="117"/>
    </location>
</feature>
<name>A0A837C380_9BRAD</name>
<dbReference type="EMBL" id="ADOU02000008">
    <property type="protein sequence ID" value="KGJ63717.1"/>
    <property type="molecule type" value="Genomic_DNA"/>
</dbReference>
<gene>
    <name evidence="2" type="ORF">BJA5080_05515</name>
</gene>
<organism evidence="2 3">
    <name type="scientific">Bradyrhizobium diazoefficiens SEMIA 5080</name>
    <dbReference type="NCBI Taxonomy" id="754504"/>
    <lineage>
        <taxon>Bacteria</taxon>
        <taxon>Pseudomonadati</taxon>
        <taxon>Pseudomonadota</taxon>
        <taxon>Alphaproteobacteria</taxon>
        <taxon>Hyphomicrobiales</taxon>
        <taxon>Nitrobacteraceae</taxon>
        <taxon>Bradyrhizobium</taxon>
    </lineage>
</organism>
<evidence type="ECO:0000313" key="2">
    <source>
        <dbReference type="EMBL" id="KGJ63717.1"/>
    </source>
</evidence>
<dbReference type="AlphaFoldDB" id="A0A837C380"/>
<protein>
    <submittedName>
        <fullName evidence="2">Uncharacterized protein</fullName>
    </submittedName>
</protein>
<comment type="caution">
    <text evidence="2">The sequence shown here is derived from an EMBL/GenBank/DDBJ whole genome shotgun (WGS) entry which is preliminary data.</text>
</comment>
<evidence type="ECO:0000256" key="1">
    <source>
        <dbReference type="SAM" id="MobiDB-lite"/>
    </source>
</evidence>
<accession>A0A837C380</accession>
<evidence type="ECO:0000313" key="3">
    <source>
        <dbReference type="Proteomes" id="UP000024900"/>
    </source>
</evidence>
<dbReference type="Proteomes" id="UP000024900">
    <property type="component" value="Unassembled WGS sequence"/>
</dbReference>
<reference evidence="2 3" key="1">
    <citation type="journal article" date="2014" name="BMC Genomics">
        <title>Comparative genomics of Bradyrhizobium japonicum CPAC 15 and Bradyrhizobium diazoefficiens CPAC 7: elite model strains for understanding symbiotic performance with soybean.</title>
        <authorList>
            <person name="Siqueira A.F."/>
            <person name="Ormeno-Orrillo E."/>
            <person name="Souza R.C."/>
            <person name="Rodrigues E.P."/>
            <person name="Almeida L.G."/>
            <person name="Barcellos F.G."/>
            <person name="Batista J.S."/>
            <person name="Nakatami A.S."/>
            <person name="Martinez-Romero E."/>
            <person name="Vasconcelos A.T."/>
            <person name="Hungria M."/>
        </authorList>
    </citation>
    <scope>NUCLEOTIDE SEQUENCE [LARGE SCALE GENOMIC DNA]</scope>
    <source>
        <strain evidence="2 3">SEMIA 5080</strain>
    </source>
</reference>
<proteinExistence type="predicted"/>
<sequence length="117" mass="13110">MAFFFVAFFAFFAFLAIVSSQGLMVERDTRDARRRASLATSSTTNSADSQVSAPRRHICVITLSTAQMRFRVIFARESAPRRIAIRPHEADGDMPNDPTIRAPFTNPKPKARFEGSQ</sequence>